<dbReference type="InterPro" id="IPR017451">
    <property type="entry name" value="F-box-assoc_interact_dom"/>
</dbReference>
<name>A0ABD0ZM95_CARAN</name>
<dbReference type="PANTHER" id="PTHR31672">
    <property type="entry name" value="BNACNNG10540D PROTEIN"/>
    <property type="match status" value="1"/>
</dbReference>
<keyword evidence="4" id="KW-1185">Reference proteome</keyword>
<protein>
    <submittedName>
        <fullName evidence="3">F-box protein</fullName>
    </submittedName>
</protein>
<gene>
    <name evidence="3" type="ORF">V5N11_013579</name>
</gene>
<dbReference type="PANTHER" id="PTHR31672:SF13">
    <property type="entry name" value="F-BOX PROTEIN CPR30-LIKE"/>
    <property type="match status" value="1"/>
</dbReference>
<dbReference type="AlphaFoldDB" id="A0ABD0ZM95"/>
<reference evidence="3 4" key="1">
    <citation type="submission" date="2024-04" db="EMBL/GenBank/DDBJ databases">
        <title>Genome assembly C_amara_ONT_v2.</title>
        <authorList>
            <person name="Yant L."/>
            <person name="Moore C."/>
            <person name="Slenker M."/>
        </authorList>
    </citation>
    <scope>NUCLEOTIDE SEQUENCE [LARGE SCALE GENOMIC DNA]</scope>
    <source>
        <tissue evidence="3">Leaf</tissue>
    </source>
</reference>
<dbReference type="NCBIfam" id="TIGR01640">
    <property type="entry name" value="F_box_assoc_1"/>
    <property type="match status" value="1"/>
</dbReference>
<dbReference type="Pfam" id="PF08268">
    <property type="entry name" value="FBA_3"/>
    <property type="match status" value="1"/>
</dbReference>
<feature type="transmembrane region" description="Helical" evidence="1">
    <location>
        <begin position="374"/>
        <end position="394"/>
    </location>
</feature>
<dbReference type="InterPro" id="IPR050796">
    <property type="entry name" value="SCF_F-box_component"/>
</dbReference>
<keyword evidence="1" id="KW-0812">Transmembrane</keyword>
<keyword evidence="1" id="KW-0472">Membrane</keyword>
<evidence type="ECO:0000256" key="1">
    <source>
        <dbReference type="SAM" id="Phobius"/>
    </source>
</evidence>
<keyword evidence="1" id="KW-1133">Transmembrane helix</keyword>
<evidence type="ECO:0000259" key="2">
    <source>
        <dbReference type="Pfam" id="PF08268"/>
    </source>
</evidence>
<proteinExistence type="predicted"/>
<organism evidence="3 4">
    <name type="scientific">Cardamine amara subsp. amara</name>
    <dbReference type="NCBI Taxonomy" id="228776"/>
    <lineage>
        <taxon>Eukaryota</taxon>
        <taxon>Viridiplantae</taxon>
        <taxon>Streptophyta</taxon>
        <taxon>Embryophyta</taxon>
        <taxon>Tracheophyta</taxon>
        <taxon>Spermatophyta</taxon>
        <taxon>Magnoliopsida</taxon>
        <taxon>eudicotyledons</taxon>
        <taxon>Gunneridae</taxon>
        <taxon>Pentapetalae</taxon>
        <taxon>rosids</taxon>
        <taxon>malvids</taxon>
        <taxon>Brassicales</taxon>
        <taxon>Brassicaceae</taxon>
        <taxon>Cardamineae</taxon>
        <taxon>Cardamine</taxon>
    </lineage>
</organism>
<evidence type="ECO:0000313" key="3">
    <source>
        <dbReference type="EMBL" id="KAL1195578.1"/>
    </source>
</evidence>
<evidence type="ECO:0000313" key="4">
    <source>
        <dbReference type="Proteomes" id="UP001558713"/>
    </source>
</evidence>
<feature type="domain" description="F-box associated beta-propeller type 3" evidence="2">
    <location>
        <begin position="83"/>
        <end position="283"/>
    </location>
</feature>
<dbReference type="InterPro" id="IPR013187">
    <property type="entry name" value="F-box-assoc_dom_typ3"/>
</dbReference>
<sequence>MTMNDDVILEILSHCPSTEIRKFRLLNKECNKRSYESSFINLHLKKTNSVFGYFIHYDERSLKNRSRFVSGVEEKQEKTQISLEFLPPNNAKIEACDTNHGILLCVDDKFKGRRRIPDYIVCKPATKEYRIIPNPKTRFFTFATGLMVVSSNPFRYKIVRVSEPKKGVTKKGFYNHHCEVFDSDSFAWKRLKNLETPEIFPRGVKPVSAYGCLHWLTEKNNVIRFSMRTETWSIFPVPDDFTCNNVLILVNYEGKLGVIHSNSTEESDLWVLEKSFGTSWVKVKDRKITALEDTYAKPVWFLSNDVVSLAGKDRLGLYNMNSNNCRYLHKKKSFYPYQDSARNYFIPFYSNYERVGLNKDKKKMNIYKASQHGLGSNLIIVLLIVVCFSFLSYMNRFY</sequence>
<accession>A0ABD0ZM95</accession>
<dbReference type="Proteomes" id="UP001558713">
    <property type="component" value="Unassembled WGS sequence"/>
</dbReference>
<dbReference type="EMBL" id="JBANAX010000726">
    <property type="protein sequence ID" value="KAL1195578.1"/>
    <property type="molecule type" value="Genomic_DNA"/>
</dbReference>
<comment type="caution">
    <text evidence="3">The sequence shown here is derived from an EMBL/GenBank/DDBJ whole genome shotgun (WGS) entry which is preliminary data.</text>
</comment>